<dbReference type="PANTHER" id="PTHR12526:SF630">
    <property type="entry name" value="GLYCOSYLTRANSFERASE"/>
    <property type="match status" value="1"/>
</dbReference>
<evidence type="ECO:0000259" key="2">
    <source>
        <dbReference type="Pfam" id="PF13439"/>
    </source>
</evidence>
<accession>A0A8T5V4G5</accession>
<keyword evidence="4" id="KW-1185">Reference proteome</keyword>
<dbReference type="PANTHER" id="PTHR12526">
    <property type="entry name" value="GLYCOSYLTRANSFERASE"/>
    <property type="match status" value="1"/>
</dbReference>
<dbReference type="SUPFAM" id="SSF53756">
    <property type="entry name" value="UDP-Glycosyltransferase/glycogen phosphorylase"/>
    <property type="match status" value="1"/>
</dbReference>
<protein>
    <submittedName>
        <fullName evidence="3">Glycosyltransferase family 4 protein</fullName>
    </submittedName>
</protein>
<evidence type="ECO:0000313" key="3">
    <source>
        <dbReference type="EMBL" id="MBZ2166565.1"/>
    </source>
</evidence>
<evidence type="ECO:0000313" key="4">
    <source>
        <dbReference type="Proteomes" id="UP000825933"/>
    </source>
</evidence>
<dbReference type="Pfam" id="PF00534">
    <property type="entry name" value="Glycos_transf_1"/>
    <property type="match status" value="1"/>
</dbReference>
<reference evidence="4" key="1">
    <citation type="journal article" date="2022" name="Microbiol. Resour. Announc.">
        <title>Draft Genome Sequence of a Methanogenic Archaeon from West Spitsbergen Permafrost.</title>
        <authorList>
            <person name="Trubitsyn V."/>
            <person name="Rivkina E."/>
            <person name="Shcherbakova V."/>
        </authorList>
    </citation>
    <scope>NUCLEOTIDE SEQUENCE [LARGE SCALE GENOMIC DNA]</scope>
    <source>
        <strain evidence="4">VT</strain>
    </source>
</reference>
<evidence type="ECO:0000259" key="1">
    <source>
        <dbReference type="Pfam" id="PF00534"/>
    </source>
</evidence>
<name>A0A8T5V4G5_9EURY</name>
<dbReference type="CDD" id="cd03801">
    <property type="entry name" value="GT4_PimA-like"/>
    <property type="match status" value="1"/>
</dbReference>
<dbReference type="InterPro" id="IPR001296">
    <property type="entry name" value="Glyco_trans_1"/>
</dbReference>
<feature type="domain" description="Glycosyl transferase family 1" evidence="1">
    <location>
        <begin position="196"/>
        <end position="358"/>
    </location>
</feature>
<dbReference type="InterPro" id="IPR028098">
    <property type="entry name" value="Glyco_trans_4-like_N"/>
</dbReference>
<dbReference type="GO" id="GO:0016757">
    <property type="term" value="F:glycosyltransferase activity"/>
    <property type="evidence" value="ECO:0007669"/>
    <property type="project" value="InterPro"/>
</dbReference>
<feature type="domain" description="Glycosyltransferase subfamily 4-like N-terminal" evidence="2">
    <location>
        <begin position="16"/>
        <end position="189"/>
    </location>
</feature>
<dbReference type="RefSeq" id="WP_223792113.1">
    <property type="nucleotide sequence ID" value="NZ_JAIOUQ010000013.1"/>
</dbReference>
<proteinExistence type="predicted"/>
<dbReference type="Proteomes" id="UP000825933">
    <property type="component" value="Unassembled WGS sequence"/>
</dbReference>
<dbReference type="Gene3D" id="3.40.50.2000">
    <property type="entry name" value="Glycogen Phosphorylase B"/>
    <property type="match status" value="2"/>
</dbReference>
<organism evidence="3 4">
    <name type="scientific">Methanobacterium spitsbergense</name>
    <dbReference type="NCBI Taxonomy" id="2874285"/>
    <lineage>
        <taxon>Archaea</taxon>
        <taxon>Methanobacteriati</taxon>
        <taxon>Methanobacteriota</taxon>
        <taxon>Methanomada group</taxon>
        <taxon>Methanobacteria</taxon>
        <taxon>Methanobacteriales</taxon>
        <taxon>Methanobacteriaceae</taxon>
        <taxon>Methanobacterium</taxon>
    </lineage>
</organism>
<dbReference type="EMBL" id="JAIOUQ010000013">
    <property type="protein sequence ID" value="MBZ2166565.1"/>
    <property type="molecule type" value="Genomic_DNA"/>
</dbReference>
<dbReference type="AlphaFoldDB" id="A0A8T5V4G5"/>
<dbReference type="Pfam" id="PF13439">
    <property type="entry name" value="Glyco_transf_4"/>
    <property type="match status" value="1"/>
</dbReference>
<comment type="caution">
    <text evidence="3">The sequence shown here is derived from an EMBL/GenBank/DDBJ whole genome shotgun (WGS) entry which is preliminary data.</text>
</comment>
<sequence>MKIAFIYDAVYPWVKGGAEKRVYELAKRLAQRGNEVHWYSIGWWWPENGKKDMVIDGIHLHGVSNPINLYSDDRRSIKEALLFALKLFTPIMKEKFDVVDCQGFPFFSCFTAKIHSMTGKSRLIITLHEVWGDYWYEYLGKLGIFGKFIERTMLGLTDNLITVSYKTQKDLREIKKSEKSIVIPNGIDFNHIQSIKPSEEISDIIFAGRLIKEKNVDILIKSIQIVKQKIPNVRCMIVGDGPERSKLEELSFNLKIQDNIEFMGFTENYNDLIGYMKSSSVFVLPSIREGFGIVVIEANACGLPVVVVNHKMNAAVDLVQDGINGFKADALPEDIADKIIKSIENKEKMESKCIDNSEEYDWNKIVDALEKVYMEIL</sequence>
<gene>
    <name evidence="3" type="ORF">K8N75_11005</name>
</gene>